<dbReference type="CDD" id="cd06262">
    <property type="entry name" value="metallo-hydrolase-like_MBL-fold"/>
    <property type="match status" value="1"/>
</dbReference>
<dbReference type="PANTHER" id="PTHR46233">
    <property type="entry name" value="HYDROXYACYLGLUTATHIONE HYDROLASE GLOC"/>
    <property type="match status" value="1"/>
</dbReference>
<dbReference type="EMBL" id="JAHBOH010000001">
    <property type="protein sequence ID" value="MBT0995014.1"/>
    <property type="molecule type" value="Genomic_DNA"/>
</dbReference>
<evidence type="ECO:0000313" key="8">
    <source>
        <dbReference type="Proteomes" id="UP000722125"/>
    </source>
</evidence>
<reference evidence="7 8" key="1">
    <citation type="submission" date="2021-05" db="EMBL/GenBank/DDBJ databases">
        <title>Description of Cellulomonas sp. DKR-3 sp. nov.</title>
        <authorList>
            <person name="Dahal R.H."/>
            <person name="Chaudhary D.K."/>
        </authorList>
    </citation>
    <scope>NUCLEOTIDE SEQUENCE [LARGE SCALE GENOMIC DNA]</scope>
    <source>
        <strain evidence="7 8">DKR-3</strain>
    </source>
</reference>
<comment type="cofactor">
    <cofactor evidence="1">
        <name>Zn(2+)</name>
        <dbReference type="ChEBI" id="CHEBI:29105"/>
    </cofactor>
</comment>
<evidence type="ECO:0000256" key="2">
    <source>
        <dbReference type="ARBA" id="ARBA00022723"/>
    </source>
</evidence>
<organism evidence="7 8">
    <name type="scientific">Cellulomonas fulva</name>
    <dbReference type="NCBI Taxonomy" id="2835530"/>
    <lineage>
        <taxon>Bacteria</taxon>
        <taxon>Bacillati</taxon>
        <taxon>Actinomycetota</taxon>
        <taxon>Actinomycetes</taxon>
        <taxon>Micrococcales</taxon>
        <taxon>Cellulomonadaceae</taxon>
        <taxon>Cellulomonas</taxon>
    </lineage>
</organism>
<sequence>MDVLTIISPVFGARCSVLVADGGACVVVDPGALVADHVVAAVVERGLRPRAVLLTHGHVDHTWDAAEVAERLDVPVLLHARDAYRLDDPFGTLGSLGGAAHDPDGPLAQALALVGVDAAAYRRPADVRPFGTPPGGFAPDVPVPAGTQPVERPSDEHESDERGSGISTPRDEDVDLDLDGITVVARHAPGHTEGSTLYLVAGLALTGDVLFAGTIGRTDLPGGDGPTMARTLREVVARLDPGLQVLPGHGPTSDVAAELAANPFLVRA</sequence>
<dbReference type="Proteomes" id="UP000722125">
    <property type="component" value="Unassembled WGS sequence"/>
</dbReference>
<accession>A0ABS5U0T4</accession>
<keyword evidence="2" id="KW-0479">Metal-binding</keyword>
<dbReference type="SMART" id="SM00849">
    <property type="entry name" value="Lactamase_B"/>
    <property type="match status" value="1"/>
</dbReference>
<feature type="region of interest" description="Disordered" evidence="5">
    <location>
        <begin position="127"/>
        <end position="173"/>
    </location>
</feature>
<evidence type="ECO:0000256" key="5">
    <source>
        <dbReference type="SAM" id="MobiDB-lite"/>
    </source>
</evidence>
<keyword evidence="4" id="KW-0862">Zinc</keyword>
<evidence type="ECO:0000313" key="7">
    <source>
        <dbReference type="EMBL" id="MBT0995014.1"/>
    </source>
</evidence>
<dbReference type="SUPFAM" id="SSF56281">
    <property type="entry name" value="Metallo-hydrolase/oxidoreductase"/>
    <property type="match status" value="1"/>
</dbReference>
<evidence type="ECO:0000256" key="1">
    <source>
        <dbReference type="ARBA" id="ARBA00001947"/>
    </source>
</evidence>
<proteinExistence type="predicted"/>
<dbReference type="Pfam" id="PF00753">
    <property type="entry name" value="Lactamase_B"/>
    <property type="match status" value="1"/>
</dbReference>
<evidence type="ECO:0000256" key="4">
    <source>
        <dbReference type="ARBA" id="ARBA00022833"/>
    </source>
</evidence>
<feature type="domain" description="Metallo-beta-lactamase" evidence="6">
    <location>
        <begin position="13"/>
        <end position="249"/>
    </location>
</feature>
<comment type="caution">
    <text evidence="7">The sequence shown here is derived from an EMBL/GenBank/DDBJ whole genome shotgun (WGS) entry which is preliminary data.</text>
</comment>
<protein>
    <submittedName>
        <fullName evidence="7">MBL fold metallo-hydrolase</fullName>
    </submittedName>
</protein>
<dbReference type="RefSeq" id="WP_214350821.1">
    <property type="nucleotide sequence ID" value="NZ_JAHBOH010000001.1"/>
</dbReference>
<name>A0ABS5U0T4_9CELL</name>
<gene>
    <name evidence="7" type="ORF">KIN34_12055</name>
</gene>
<evidence type="ECO:0000259" key="6">
    <source>
        <dbReference type="SMART" id="SM00849"/>
    </source>
</evidence>
<evidence type="ECO:0000256" key="3">
    <source>
        <dbReference type="ARBA" id="ARBA00022801"/>
    </source>
</evidence>
<keyword evidence="3" id="KW-0378">Hydrolase</keyword>
<dbReference type="InterPro" id="IPR051453">
    <property type="entry name" value="MBL_Glyoxalase_II"/>
</dbReference>
<keyword evidence="8" id="KW-1185">Reference proteome</keyword>
<dbReference type="InterPro" id="IPR036866">
    <property type="entry name" value="RibonucZ/Hydroxyglut_hydro"/>
</dbReference>
<dbReference type="Gene3D" id="3.60.15.10">
    <property type="entry name" value="Ribonuclease Z/Hydroxyacylglutathione hydrolase-like"/>
    <property type="match status" value="2"/>
</dbReference>
<feature type="compositionally biased region" description="Basic and acidic residues" evidence="5">
    <location>
        <begin position="152"/>
        <end position="163"/>
    </location>
</feature>
<dbReference type="PANTHER" id="PTHR46233:SF3">
    <property type="entry name" value="HYDROXYACYLGLUTATHIONE HYDROLASE GLOC"/>
    <property type="match status" value="1"/>
</dbReference>
<dbReference type="InterPro" id="IPR001279">
    <property type="entry name" value="Metallo-B-lactamas"/>
</dbReference>